<protein>
    <submittedName>
        <fullName evidence="2">Uncharacterized protein</fullName>
    </submittedName>
</protein>
<keyword evidence="1" id="KW-0812">Transmembrane</keyword>
<organism evidence="2 3">
    <name type="scientific">Nitrosopumilus ureiphilus</name>
    <dbReference type="NCBI Taxonomy" id="1470067"/>
    <lineage>
        <taxon>Archaea</taxon>
        <taxon>Nitrososphaerota</taxon>
        <taxon>Nitrososphaeria</taxon>
        <taxon>Nitrosopumilales</taxon>
        <taxon>Nitrosopumilaceae</taxon>
        <taxon>Nitrosopumilus</taxon>
    </lineage>
</organism>
<accession>A0A7D5RDL1</accession>
<sequence length="116" mass="13769">MMYFWFDWIKPEFKLIESNPIDRKKEIEKIKNLRKIMMVTAIPLWIFSAALLIPVLMDYYRLDEPTSVDFQNNYFVIGMISGCLGIVVMMIGITRLFTIQQTLYMDYSVQKQPQLS</sequence>
<evidence type="ECO:0000313" key="2">
    <source>
        <dbReference type="EMBL" id="QLH06781.1"/>
    </source>
</evidence>
<evidence type="ECO:0000256" key="1">
    <source>
        <dbReference type="SAM" id="Phobius"/>
    </source>
</evidence>
<dbReference type="Proteomes" id="UP000509478">
    <property type="component" value="Chromosome"/>
</dbReference>
<gene>
    <name evidence="2" type="ORF">C5F50_06595</name>
</gene>
<evidence type="ECO:0000313" key="3">
    <source>
        <dbReference type="Proteomes" id="UP000509478"/>
    </source>
</evidence>
<feature type="transmembrane region" description="Helical" evidence="1">
    <location>
        <begin position="74"/>
        <end position="97"/>
    </location>
</feature>
<dbReference type="AlphaFoldDB" id="A0A7D5RDL1"/>
<keyword evidence="1" id="KW-0472">Membrane</keyword>
<reference evidence="2 3" key="1">
    <citation type="submission" date="2018-02" db="EMBL/GenBank/DDBJ databases">
        <title>Complete genome of Nitrosopumilus ureaphilus PS0.</title>
        <authorList>
            <person name="Qin W."/>
            <person name="Zheng Y."/>
            <person name="Stahl D.A."/>
        </authorList>
    </citation>
    <scope>NUCLEOTIDE SEQUENCE [LARGE SCALE GENOMIC DNA]</scope>
    <source>
        <strain evidence="2 3">PS0</strain>
    </source>
</reference>
<feature type="transmembrane region" description="Helical" evidence="1">
    <location>
        <begin position="33"/>
        <end position="54"/>
    </location>
</feature>
<name>A0A7D5RDL1_9ARCH</name>
<dbReference type="KEGG" id="nue:C5F50_06595"/>
<keyword evidence="1" id="KW-1133">Transmembrane helix</keyword>
<dbReference type="EMBL" id="CP026995">
    <property type="protein sequence ID" value="QLH06781.1"/>
    <property type="molecule type" value="Genomic_DNA"/>
</dbReference>
<proteinExistence type="predicted"/>
<keyword evidence="3" id="KW-1185">Reference proteome</keyword>